<reference evidence="2" key="2">
    <citation type="submission" date="2010-02" db="EMBL/GenBank/DDBJ databases">
        <title>Complete genome sequence of Marinobacter adhaerens type strain (HP15).</title>
        <authorList>
            <person name="Gaerdes A.A.M."/>
            <person name="Kaeppel E."/>
            <person name="Shezad A."/>
            <person name="Seebah S."/>
            <person name="Teeling H."/>
            <person name="Yarza P."/>
            <person name="Gloeckner F.O."/>
            <person name="Ullrich M.S."/>
        </authorList>
    </citation>
    <scope>NUCLEOTIDE SEQUENCE [LARGE SCALE GENOMIC DNA]</scope>
    <source>
        <strain evidence="2">DSM 23420 / HP15</strain>
    </source>
</reference>
<evidence type="ECO:0000313" key="2">
    <source>
        <dbReference type="Proteomes" id="UP000007077"/>
    </source>
</evidence>
<evidence type="ECO:0000313" key="1">
    <source>
        <dbReference type="EMBL" id="ADP98629.1"/>
    </source>
</evidence>
<dbReference type="EMBL" id="CP001978">
    <property type="protein sequence ID" value="ADP98629.1"/>
    <property type="molecule type" value="Genomic_DNA"/>
</dbReference>
<sequence length="37" mass="4454">MNTFLLRLSLYLIELDFYVPEAKSELLKLVRRPNAMR</sequence>
<organism evidence="1 2">
    <name type="scientific">Marinobacter adhaerens (strain DSM 23420 / HP15)</name>
    <dbReference type="NCBI Taxonomy" id="225937"/>
    <lineage>
        <taxon>Bacteria</taxon>
        <taxon>Pseudomonadati</taxon>
        <taxon>Pseudomonadota</taxon>
        <taxon>Gammaproteobacteria</taxon>
        <taxon>Pseudomonadales</taxon>
        <taxon>Marinobacteraceae</taxon>
        <taxon>Marinobacter</taxon>
    </lineage>
</organism>
<dbReference type="Proteomes" id="UP000007077">
    <property type="component" value="Chromosome"/>
</dbReference>
<dbReference type="AlphaFoldDB" id="E4PMB7"/>
<name>E4PMB7_MARAH</name>
<reference evidence="1 2" key="1">
    <citation type="journal article" date="2010" name="Stand. Genomic Sci.">
        <title>Complete genome sequence of Marinobacter adhaerens type strain (HP15), a diatom-interacting marine microorganism.</title>
        <authorList>
            <person name="Gardes A."/>
            <person name="Kaeppel E."/>
            <person name="Shehzad A."/>
            <person name="Seebah S."/>
            <person name="Teeling H."/>
            <person name="Yarza P."/>
            <person name="Glockner F.O."/>
            <person name="Grossart H.P."/>
            <person name="Ullrich M.S."/>
        </authorList>
    </citation>
    <scope>NUCLEOTIDE SEQUENCE [LARGE SCALE GENOMIC DNA]</scope>
    <source>
        <strain evidence="2">DSM 23420 / HP15</strain>
    </source>
</reference>
<accession>E4PMB7</accession>
<proteinExistence type="predicted"/>
<dbReference type="KEGG" id="mad:HP15_2865"/>
<gene>
    <name evidence="1" type="ordered locus">HP15_2865</name>
</gene>
<protein>
    <submittedName>
        <fullName evidence="1">Uncharacterized protein</fullName>
    </submittedName>
</protein>
<dbReference type="HOGENOM" id="CLU_3345597_0_0_6"/>